<dbReference type="SMART" id="SM00458">
    <property type="entry name" value="RICIN"/>
    <property type="match status" value="1"/>
</dbReference>
<dbReference type="OrthoDB" id="9895617at2759"/>
<feature type="region of interest" description="Disordered" evidence="3">
    <location>
        <begin position="587"/>
        <end position="626"/>
    </location>
</feature>
<dbReference type="Proteomes" id="UP000016665">
    <property type="component" value="Chromosome 3"/>
</dbReference>
<dbReference type="SUPFAM" id="SSF49695">
    <property type="entry name" value="gamma-Crystallin-like"/>
    <property type="match status" value="3"/>
</dbReference>
<dbReference type="SUPFAM" id="SSF50370">
    <property type="entry name" value="Ricin B-like lectins"/>
    <property type="match status" value="1"/>
</dbReference>
<dbReference type="PROSITE" id="PS50915">
    <property type="entry name" value="CRYSTALLIN_BETA_GAMMA"/>
    <property type="match status" value="8"/>
</dbReference>
<feature type="domain" description="Beta/gamma crystallin 'Greek key'" evidence="4">
    <location>
        <begin position="1401"/>
        <end position="1443"/>
    </location>
</feature>
<keyword evidence="2" id="KW-0677">Repeat</keyword>
<reference evidence="5" key="2">
    <citation type="submission" date="2025-08" db="UniProtKB">
        <authorList>
            <consortium name="Ensembl"/>
        </authorList>
    </citation>
    <scope>IDENTIFICATION</scope>
</reference>
<feature type="compositionally biased region" description="Basic and acidic residues" evidence="3">
    <location>
        <begin position="291"/>
        <end position="318"/>
    </location>
</feature>
<evidence type="ECO:0000259" key="4">
    <source>
        <dbReference type="PROSITE" id="PS50915"/>
    </source>
</evidence>
<feature type="region of interest" description="Disordered" evidence="3">
    <location>
        <begin position="776"/>
        <end position="801"/>
    </location>
</feature>
<dbReference type="Pfam" id="PF00652">
    <property type="entry name" value="Ricin_B_lectin"/>
    <property type="match status" value="1"/>
</dbReference>
<dbReference type="Gene3D" id="2.80.10.50">
    <property type="match status" value="1"/>
</dbReference>
<dbReference type="Pfam" id="PF00030">
    <property type="entry name" value="Crystall"/>
    <property type="match status" value="6"/>
</dbReference>
<accession>A0A803VAC7</accession>
<dbReference type="Ensembl" id="ENSFALT00000035509.1">
    <property type="protein sequence ID" value="ENSFALP00000019683.1"/>
    <property type="gene ID" value="ENSFALG00000028843.1"/>
</dbReference>
<feature type="region of interest" description="Disordered" evidence="3">
    <location>
        <begin position="659"/>
        <end position="691"/>
    </location>
</feature>
<organism evidence="5 6">
    <name type="scientific">Ficedula albicollis</name>
    <name type="common">Collared flycatcher</name>
    <name type="synonym">Muscicapa albicollis</name>
    <dbReference type="NCBI Taxonomy" id="59894"/>
    <lineage>
        <taxon>Eukaryota</taxon>
        <taxon>Metazoa</taxon>
        <taxon>Chordata</taxon>
        <taxon>Craniata</taxon>
        <taxon>Vertebrata</taxon>
        <taxon>Euteleostomi</taxon>
        <taxon>Archelosauria</taxon>
        <taxon>Archosauria</taxon>
        <taxon>Dinosauria</taxon>
        <taxon>Saurischia</taxon>
        <taxon>Theropoda</taxon>
        <taxon>Coelurosauria</taxon>
        <taxon>Aves</taxon>
        <taxon>Neognathae</taxon>
        <taxon>Neoaves</taxon>
        <taxon>Telluraves</taxon>
        <taxon>Australaves</taxon>
        <taxon>Passeriformes</taxon>
        <taxon>Muscicapidae</taxon>
        <taxon>Ficedula</taxon>
    </lineage>
</organism>
<reference evidence="5" key="3">
    <citation type="submission" date="2025-09" db="UniProtKB">
        <authorList>
            <consortium name="Ensembl"/>
        </authorList>
    </citation>
    <scope>IDENTIFICATION</scope>
</reference>
<name>A0A803VAC7_FICAL</name>
<feature type="region of interest" description="Disordered" evidence="3">
    <location>
        <begin position="518"/>
        <end position="538"/>
    </location>
</feature>
<dbReference type="PANTHER" id="PTHR11818:SF2">
    <property type="entry name" value="BETA_GAMMA CRYSTALLIN DOMAIN-CONTAINING PROTEIN 1"/>
    <property type="match status" value="1"/>
</dbReference>
<feature type="domain" description="Beta/gamma crystallin 'Greek key'" evidence="4">
    <location>
        <begin position="1581"/>
        <end position="1622"/>
    </location>
</feature>
<dbReference type="InterPro" id="IPR050252">
    <property type="entry name" value="Beta/Gamma-Crystallin"/>
</dbReference>
<keyword evidence="6" id="KW-1185">Reference proteome</keyword>
<feature type="region of interest" description="Disordered" evidence="3">
    <location>
        <begin position="711"/>
        <end position="738"/>
    </location>
</feature>
<evidence type="ECO:0000256" key="1">
    <source>
        <dbReference type="ARBA" id="ARBA00009646"/>
    </source>
</evidence>
<protein>
    <submittedName>
        <fullName evidence="5">Crystallin beta-gamma domain containing 1</fullName>
    </submittedName>
</protein>
<feature type="compositionally biased region" description="Polar residues" evidence="3">
    <location>
        <begin position="278"/>
        <end position="290"/>
    </location>
</feature>
<dbReference type="InterPro" id="IPR001064">
    <property type="entry name" value="Beta/gamma_crystallin"/>
</dbReference>
<dbReference type="CDD" id="cd23464">
    <property type="entry name" value="beta-trefoil_Ricin_CRYBG1"/>
    <property type="match status" value="1"/>
</dbReference>
<feature type="compositionally biased region" description="Basic and acidic residues" evidence="3">
    <location>
        <begin position="591"/>
        <end position="602"/>
    </location>
</feature>
<dbReference type="InterPro" id="IPR011024">
    <property type="entry name" value="G_crystallin-like"/>
</dbReference>
<feature type="compositionally biased region" description="Polar residues" evidence="3">
    <location>
        <begin position="783"/>
        <end position="794"/>
    </location>
</feature>
<feature type="compositionally biased region" description="Basic and acidic residues" evidence="3">
    <location>
        <begin position="616"/>
        <end position="626"/>
    </location>
</feature>
<evidence type="ECO:0000256" key="2">
    <source>
        <dbReference type="ARBA" id="ARBA00022737"/>
    </source>
</evidence>
<feature type="domain" description="Beta/gamma crystallin 'Greek key'" evidence="4">
    <location>
        <begin position="1107"/>
        <end position="1161"/>
    </location>
</feature>
<dbReference type="Gene3D" id="2.60.20.10">
    <property type="entry name" value="Crystallins"/>
    <property type="match status" value="6"/>
</dbReference>
<feature type="region of interest" description="Disordered" evidence="3">
    <location>
        <begin position="258"/>
        <end position="412"/>
    </location>
</feature>
<feature type="domain" description="Beta/gamma crystallin 'Greek key'" evidence="4">
    <location>
        <begin position="1491"/>
        <end position="1534"/>
    </location>
</feature>
<feature type="domain" description="Beta/gamma crystallin 'Greek key'" evidence="4">
    <location>
        <begin position="1208"/>
        <end position="1250"/>
    </location>
</feature>
<proteinExistence type="inferred from homology"/>
<dbReference type="InterPro" id="IPR035992">
    <property type="entry name" value="Ricin_B-like_lectins"/>
</dbReference>
<dbReference type="GeneID" id="101821320"/>
<dbReference type="PROSITE" id="PS50231">
    <property type="entry name" value="RICIN_B_LECTIN"/>
    <property type="match status" value="1"/>
</dbReference>
<dbReference type="CTD" id="202"/>
<dbReference type="PANTHER" id="PTHR11818">
    <property type="entry name" value="BETA/GAMMA CRYSTALLIN"/>
    <property type="match status" value="1"/>
</dbReference>
<dbReference type="PRINTS" id="PR01367">
    <property type="entry name" value="BGCRYSTALLIN"/>
</dbReference>
<feature type="compositionally biased region" description="Basic residues" evidence="3">
    <location>
        <begin position="264"/>
        <end position="274"/>
    </location>
</feature>
<gene>
    <name evidence="5" type="primary">CRYBG1</name>
</gene>
<dbReference type="GeneTree" id="ENSGT00940000155695"/>
<sequence>MSTASLPAALRKSTSHLPDSSREENKKKPVLERLGNLFGTGKRKNVKSSLEHTSHHKGERSGSPHGAQAVYCRHFREGHEAPQVQNQVRNVSALSEAQEYNFSGEVRPLYHDTISEWSSRGVSSDSEWSADWSGSSETIKNSFCESSLNVETLGLEKESVTDINNSTTPDFIQSLRNLSSEDLEKSILSHKQLVNTWVSEEPGHAKPKNLPYELESAASEHTHSARVLTVDIYLRKTDELLNEPVTLVSEENCSDLDTMDKKSASKRSGKRRKSQSSNDIPNGEKNQTENTAREESVFEDDSHSEVFSDKIINPERKVRSLQQTPERNSSSSGNNQDLRVGSAHKGASKAEADKGKQQISNTTSARRRSYKKNQSDTVPISPTGLKGQVKDYSSKRQPLASPETNPVAKRTSVEKGATPVAFGEDSLESPKASLAAKTEDNALVFAEGRNDTKAVKHGNGADGKAFLHTDGIKNGDLCLSAERQTNSDVDTSKLKSLDASRTVTTKISLPAKPKNIELNFKTPTNQDSLESEQETLEKPVNKTNSNIANKISLFENKCANQSQRPTDIPASKNSAVPSTFVGRAKLKFGKQSKENEQPDKTLNKQSSRQKLFENGTLEKESTAELKGKNEESFASYEDIGKTTELKVKAAISLFNQSSKSDAGSVSLKQPEPELTTAKKESSPFKLPLHSPVKSENAQDLFYQRSYTSSEFHRNEEKVLPNTETLSPCSNDKYPLPSHQVSRSEFKNMENGDKKVKPGDLDFVALQYDDSSQDSILESEHNTDTQNSPGKNCNGSAEDDSIFDSPSDMKKFAETIKNLDSSVCLPQKKKRSKLPKSPAPHFAMPPIHEDNLEKVFDPSVFTFGLGLRREKTQDLLPTQQMKMQSLETIARVRPKRASTEQSIIFKALQSCREEPAFPHEINGKENIDCTDGEIKRSRLEKSSLFSSLLSSKEKFFSPSVASVNNTTAFATDSSGMPPLQQDVSGPFIMPQKSESLSDMKFPSFVEKYLQADSAKKELSLQVPNYGNPEKSFSSWLGTSRYESNVPSGLLDVDTLQRNEQSKINPRPGKLVIYCDSDCQKDGIEVFHDVPDCSSWVLSPTILIKVIRGCWILYEKPNFEGPSIPLEEGELELTDIWGAGPSEEQSDCKSQEPAVIGSIRHVVKDYRVCRIDLYTEPEGLGIVTSFFDDTEETGVFGTTQKTCSIKVHWGIWLLYEEPGFQGVPVMLEPGEYPNLLFWEKKEAYIRSMRPLKMGGRKVEFSGEPKVIVYEKPFFEGRHVEVESEIFMLDDKESEDKTRLPFTSVGSMKVLGGVWVAYEKAGFEGHQYLLEEGAYRDWTEWGGYDEAVQSLRPIVGDFTSSHMIMYSEKDFGSKGSNINVLGIISNLKDTGYGLRTQSINVLSGVWVAYENPEFTGEQYILAKGLYPSIEAWGGKNCKISSVQPIVMDIVGSERGKVKVQLFSEPEFKGNCQIFEKTTRCIDSFAVKSSKILDGSCIVYDQEEFAGNQYVLEEGIYPDLTAMGFSPQTVLKSLRIINIELSEPCIALFEKMGFQGKKIKFSTEILNLQFLGYNPRIASVQVLGGIWIIYEHSNYRGRQMLLTPNEIPDWYKTSGFCQIGSLRPLLQKRVYFRLRNKETGKFMSADGNLDNLNLLRIQVAEDTDSDDQIWVYQDGFIKCRMAEDCCLTIVGNLITPGSKLGLSFERNEDKQYWHISPDGRIYSKMKPKLVLDIKGGTQYDCDHVVVNTVNEEKLTQCWEPLVV</sequence>
<feature type="compositionally biased region" description="Polar residues" evidence="3">
    <location>
        <begin position="320"/>
        <end position="337"/>
    </location>
</feature>
<feature type="region of interest" description="Disordered" evidence="3">
    <location>
        <begin position="1"/>
        <end position="66"/>
    </location>
</feature>
<feature type="domain" description="Beta/gamma crystallin 'Greek key'" evidence="4">
    <location>
        <begin position="1310"/>
        <end position="1352"/>
    </location>
</feature>
<feature type="domain" description="Beta/gamma crystallin 'Greek key'" evidence="4">
    <location>
        <begin position="1540"/>
        <end position="1580"/>
    </location>
</feature>
<dbReference type="InterPro" id="IPR000772">
    <property type="entry name" value="Ricin_B_lectin"/>
</dbReference>
<comment type="similarity">
    <text evidence="1">Belongs to the beta/gamma-crystallin family.</text>
</comment>
<evidence type="ECO:0000313" key="6">
    <source>
        <dbReference type="Proteomes" id="UP000016665"/>
    </source>
</evidence>
<evidence type="ECO:0000313" key="5">
    <source>
        <dbReference type="Ensembl" id="ENSFALP00000019683.1"/>
    </source>
</evidence>
<reference evidence="5 6" key="1">
    <citation type="journal article" date="2012" name="Nature">
        <title>The genomic landscape of species divergence in Ficedula flycatchers.</title>
        <authorList>
            <person name="Ellegren H."/>
            <person name="Smeds L."/>
            <person name="Burri R."/>
            <person name="Olason P.I."/>
            <person name="Backstrom N."/>
            <person name="Kawakami T."/>
            <person name="Kunstner A."/>
            <person name="Makinen H."/>
            <person name="Nadachowska-Brzyska K."/>
            <person name="Qvarnstrom A."/>
            <person name="Uebbing S."/>
            <person name="Wolf J.B."/>
        </authorList>
    </citation>
    <scope>NUCLEOTIDE SEQUENCE [LARGE SCALE GENOMIC DNA]</scope>
</reference>
<evidence type="ECO:0000256" key="3">
    <source>
        <dbReference type="SAM" id="MobiDB-lite"/>
    </source>
</evidence>
<dbReference type="SMART" id="SM00247">
    <property type="entry name" value="XTALbg"/>
    <property type="match status" value="6"/>
</dbReference>
<feature type="domain" description="Beta/gamma crystallin 'Greek key'" evidence="4">
    <location>
        <begin position="1262"/>
        <end position="1309"/>
    </location>
</feature>
<feature type="compositionally biased region" description="Basic and acidic residues" evidence="3">
    <location>
        <begin position="19"/>
        <end position="31"/>
    </location>
</feature>